<evidence type="ECO:0000259" key="5">
    <source>
        <dbReference type="PROSITE" id="PS50977"/>
    </source>
</evidence>
<organism evidence="6 7">
    <name type="scientific">Sphingopyxis lindanitolerans</name>
    <dbReference type="NCBI Taxonomy" id="2054227"/>
    <lineage>
        <taxon>Bacteria</taxon>
        <taxon>Pseudomonadati</taxon>
        <taxon>Pseudomonadota</taxon>
        <taxon>Alphaproteobacteria</taxon>
        <taxon>Sphingomonadales</taxon>
        <taxon>Sphingomonadaceae</taxon>
        <taxon>Sphingopyxis</taxon>
    </lineage>
</organism>
<dbReference type="PANTHER" id="PTHR30055:SF234">
    <property type="entry name" value="HTH-TYPE TRANSCRIPTIONAL REGULATOR BETI"/>
    <property type="match status" value="1"/>
</dbReference>
<dbReference type="PROSITE" id="PS50977">
    <property type="entry name" value="HTH_TETR_2"/>
    <property type="match status" value="1"/>
</dbReference>
<gene>
    <name evidence="6" type="ORF">CVO77_15235</name>
</gene>
<reference evidence="7" key="1">
    <citation type="submission" date="2017-11" db="EMBL/GenBank/DDBJ databases">
        <title>The complete genome sequence of Sphingopyxis pomeranensis sp. nov. strain WS5A3p.</title>
        <authorList>
            <person name="Kaminski M.A."/>
        </authorList>
    </citation>
    <scope>NUCLEOTIDE SEQUENCE [LARGE SCALE GENOMIC DNA]</scope>
    <source>
        <strain evidence="7">WS5A3p</strain>
    </source>
</reference>
<comment type="caution">
    <text evidence="6">The sequence shown here is derived from an EMBL/GenBank/DDBJ whole genome shotgun (WGS) entry which is preliminary data.</text>
</comment>
<dbReference type="AlphaFoldDB" id="A0A2S8B1V8"/>
<dbReference type="InterPro" id="IPR009057">
    <property type="entry name" value="Homeodomain-like_sf"/>
</dbReference>
<keyword evidence="7" id="KW-1185">Reference proteome</keyword>
<dbReference type="EMBL" id="PHFW01000003">
    <property type="protein sequence ID" value="PQM26394.1"/>
    <property type="molecule type" value="Genomic_DNA"/>
</dbReference>
<dbReference type="GO" id="GO:0000976">
    <property type="term" value="F:transcription cis-regulatory region binding"/>
    <property type="evidence" value="ECO:0007669"/>
    <property type="project" value="TreeGrafter"/>
</dbReference>
<sequence length="222" mass="24877">MQISPMIQSDAIHDRSMTKTAVKPRRSQADRSAATRAKVIAAARDVLCAQGYSGATMHAIRDAAGMSLGAIQHQFPTKAKIMAAVAAEFSAYRTQIYADAIRRGKTPRESMENLLDANFQMVSRPEMAAVLEIHLARRNDPDLDREVGPSTRRFDRRVRLWGYSILHAAGIKDDEAHMSLQLLNNAITRGLTVEYIRNPNKAVIDYSIRIWKKQILDLLFDA</sequence>
<dbReference type="GO" id="GO:0003700">
    <property type="term" value="F:DNA-binding transcription factor activity"/>
    <property type="evidence" value="ECO:0007669"/>
    <property type="project" value="TreeGrafter"/>
</dbReference>
<keyword evidence="3" id="KW-0804">Transcription</keyword>
<dbReference type="Gene3D" id="1.10.357.10">
    <property type="entry name" value="Tetracycline Repressor, domain 2"/>
    <property type="match status" value="1"/>
</dbReference>
<evidence type="ECO:0000256" key="2">
    <source>
        <dbReference type="ARBA" id="ARBA00023125"/>
    </source>
</evidence>
<keyword evidence="1" id="KW-0805">Transcription regulation</keyword>
<evidence type="ECO:0000256" key="4">
    <source>
        <dbReference type="PROSITE-ProRule" id="PRU00335"/>
    </source>
</evidence>
<dbReference type="InterPro" id="IPR050109">
    <property type="entry name" value="HTH-type_TetR-like_transc_reg"/>
</dbReference>
<dbReference type="Proteomes" id="UP000238954">
    <property type="component" value="Chromosome"/>
</dbReference>
<feature type="DNA-binding region" description="H-T-H motif" evidence="4">
    <location>
        <begin position="56"/>
        <end position="75"/>
    </location>
</feature>
<dbReference type="Pfam" id="PF00440">
    <property type="entry name" value="TetR_N"/>
    <property type="match status" value="1"/>
</dbReference>
<evidence type="ECO:0000313" key="6">
    <source>
        <dbReference type="EMBL" id="PQM26394.1"/>
    </source>
</evidence>
<evidence type="ECO:0000313" key="7">
    <source>
        <dbReference type="Proteomes" id="UP000238954"/>
    </source>
</evidence>
<feature type="domain" description="HTH tetR-type" evidence="5">
    <location>
        <begin position="33"/>
        <end position="93"/>
    </location>
</feature>
<dbReference type="PANTHER" id="PTHR30055">
    <property type="entry name" value="HTH-TYPE TRANSCRIPTIONAL REGULATOR RUTR"/>
    <property type="match status" value="1"/>
</dbReference>
<dbReference type="SUPFAM" id="SSF46689">
    <property type="entry name" value="Homeodomain-like"/>
    <property type="match status" value="1"/>
</dbReference>
<keyword evidence="2 4" id="KW-0238">DNA-binding</keyword>
<proteinExistence type="predicted"/>
<evidence type="ECO:0000256" key="1">
    <source>
        <dbReference type="ARBA" id="ARBA00023015"/>
    </source>
</evidence>
<dbReference type="InterPro" id="IPR001647">
    <property type="entry name" value="HTH_TetR"/>
</dbReference>
<evidence type="ECO:0000256" key="3">
    <source>
        <dbReference type="ARBA" id="ARBA00023163"/>
    </source>
</evidence>
<accession>A0A2S8B1V8</accession>
<protein>
    <submittedName>
        <fullName evidence="6">TetR/AcrR family transcriptional regulator</fullName>
    </submittedName>
</protein>
<name>A0A2S8B1V8_9SPHN</name>